<accession>A0A9W6Q7P6</accession>
<comment type="caution">
    <text evidence="2">The sequence shown here is derived from an EMBL/GenBank/DDBJ whole genome shotgun (WGS) entry which is preliminary data.</text>
</comment>
<feature type="region of interest" description="Disordered" evidence="1">
    <location>
        <begin position="143"/>
        <end position="166"/>
    </location>
</feature>
<reference evidence="2" key="1">
    <citation type="submission" date="2023-02" db="EMBL/GenBank/DDBJ databases">
        <title>Kitasatospora phosalacinea NBRC 14627.</title>
        <authorList>
            <person name="Ichikawa N."/>
            <person name="Sato H."/>
            <person name="Tonouchi N."/>
        </authorList>
    </citation>
    <scope>NUCLEOTIDE SEQUENCE</scope>
    <source>
        <strain evidence="2">NBRC 14627</strain>
    </source>
</reference>
<evidence type="ECO:0000256" key="1">
    <source>
        <dbReference type="SAM" id="MobiDB-lite"/>
    </source>
</evidence>
<dbReference type="AlphaFoldDB" id="A0A9W6Q7P6"/>
<organism evidence="2 3">
    <name type="scientific">Kitasatospora phosalacinea</name>
    <dbReference type="NCBI Taxonomy" id="2065"/>
    <lineage>
        <taxon>Bacteria</taxon>
        <taxon>Bacillati</taxon>
        <taxon>Actinomycetota</taxon>
        <taxon>Actinomycetes</taxon>
        <taxon>Kitasatosporales</taxon>
        <taxon>Streptomycetaceae</taxon>
        <taxon>Kitasatospora</taxon>
    </lineage>
</organism>
<gene>
    <name evidence="2" type="ORF">Kpho02_37240</name>
</gene>
<name>A0A9W6Q7P6_9ACTN</name>
<evidence type="ECO:0000313" key="2">
    <source>
        <dbReference type="EMBL" id="GLW71425.1"/>
    </source>
</evidence>
<dbReference type="RefSeq" id="WP_285737194.1">
    <property type="nucleotide sequence ID" value="NZ_BSSA01000012.1"/>
</dbReference>
<feature type="compositionally biased region" description="Basic and acidic residues" evidence="1">
    <location>
        <begin position="143"/>
        <end position="156"/>
    </location>
</feature>
<dbReference type="Proteomes" id="UP001165041">
    <property type="component" value="Unassembled WGS sequence"/>
</dbReference>
<evidence type="ECO:0000313" key="3">
    <source>
        <dbReference type="Proteomes" id="UP001165041"/>
    </source>
</evidence>
<proteinExistence type="predicted"/>
<dbReference type="EMBL" id="BSSA01000012">
    <property type="protein sequence ID" value="GLW71425.1"/>
    <property type="molecule type" value="Genomic_DNA"/>
</dbReference>
<protein>
    <submittedName>
        <fullName evidence="2">Uncharacterized protein</fullName>
    </submittedName>
</protein>
<sequence>MTFESEWARKSTEANQRFVDKAVAIAREVEVVLGHDSMTCPRQPVLRARDALADRLFGILAAARDASRTFYDVDQVAVAVVSDETGDSWIDPVADAVGTLAAAMARAATVLTGMLGSDLSDTTTGPWAGGVLDDVRNAAGEVIRRAEGPAAGRDDGVVPSGGTESP</sequence>